<feature type="compositionally biased region" description="Basic and acidic residues" evidence="1">
    <location>
        <begin position="75"/>
        <end position="104"/>
    </location>
</feature>
<name>A0A0D9QKU3_PLAFR</name>
<dbReference type="RefSeq" id="XP_012337017.1">
    <property type="nucleotide sequence ID" value="XM_012481594.1"/>
</dbReference>
<dbReference type="GeneID" id="24269298"/>
<dbReference type="OrthoDB" id="371117at2759"/>
<evidence type="ECO:0000256" key="2">
    <source>
        <dbReference type="SAM" id="Phobius"/>
    </source>
</evidence>
<keyword evidence="2" id="KW-1133">Transmembrane helix</keyword>
<dbReference type="EMBL" id="KQ001695">
    <property type="protein sequence ID" value="KJP86351.1"/>
    <property type="molecule type" value="Genomic_DNA"/>
</dbReference>
<proteinExistence type="predicted"/>
<dbReference type="OMA" id="NKYRIRC"/>
<evidence type="ECO:0000313" key="4">
    <source>
        <dbReference type="Proteomes" id="UP000054561"/>
    </source>
</evidence>
<feature type="transmembrane region" description="Helical" evidence="2">
    <location>
        <begin position="184"/>
        <end position="207"/>
    </location>
</feature>
<evidence type="ECO:0000313" key="3">
    <source>
        <dbReference type="EMBL" id="KJP86351.1"/>
    </source>
</evidence>
<keyword evidence="2" id="KW-0472">Membrane</keyword>
<reference evidence="3 4" key="1">
    <citation type="submission" date="2014-03" db="EMBL/GenBank/DDBJ databases">
        <title>The Genome Sequence of Plasmodium fragile nilgiri.</title>
        <authorList>
            <consortium name="The Broad Institute Genomics Platform"/>
            <consortium name="The Broad Institute Genome Sequencing Center for Infectious Disease"/>
            <person name="Neafsey D."/>
            <person name="Duraisingh M."/>
            <person name="Young S.K."/>
            <person name="Zeng Q."/>
            <person name="Gargeya S."/>
            <person name="Abouelleil A."/>
            <person name="Alvarado L."/>
            <person name="Chapman S.B."/>
            <person name="Gainer-Dewar J."/>
            <person name="Goldberg J."/>
            <person name="Griggs A."/>
            <person name="Gujja S."/>
            <person name="Hansen M."/>
            <person name="Howarth C."/>
            <person name="Imamovic A."/>
            <person name="Larimer J."/>
            <person name="Pearson M."/>
            <person name="Poon T.W."/>
            <person name="Priest M."/>
            <person name="Roberts A."/>
            <person name="Saif S."/>
            <person name="Shea T."/>
            <person name="Sykes S."/>
            <person name="Wortman J."/>
            <person name="Nusbaum C."/>
            <person name="Birren B."/>
        </authorList>
    </citation>
    <scope>NUCLEOTIDE SEQUENCE [LARGE SCALE GENOMIC DNA]</scope>
    <source>
        <strain evidence="4">nilgiri</strain>
    </source>
</reference>
<dbReference type="VEuPathDB" id="PlasmoDB:AK88_03984"/>
<dbReference type="Proteomes" id="UP000054561">
    <property type="component" value="Unassembled WGS sequence"/>
</dbReference>
<feature type="transmembrane region" description="Helical" evidence="2">
    <location>
        <begin position="219"/>
        <end position="241"/>
    </location>
</feature>
<accession>A0A0D9QKU3</accession>
<dbReference type="AlphaFoldDB" id="A0A0D9QKU3"/>
<gene>
    <name evidence="3" type="ORF">AK88_03984</name>
</gene>
<sequence length="506" mass="59271">MIRKRKSKVEENEQVELGKEQELMEGQCSFTKKDSAMKIVEDIKGTGEEVKYTQVKESRILDKMSYVSSPKGSAHLREKKSSVRSYDEMKGGENSTHEENADKEEIIGRSTTMEQLNYEPSPSMYRSKTHKNEQVKFKGIDELCNKYDTEVQNLLDNFDRLSFSWLFKNPFGSTIIRDEKIIRIFYYSGFCLLPYLGWVIASIFGSFCKDRNNKNIASLRIISSIQCAFFGLMIVLIMAVINMNNRSVLQCKYDGISIKKKLVNDSKYNVVFFGPMSTDDWMSSRLAKIAEDLQFNVYTISYPNIKNKLIKRKRHVFLKDALACAKLKYSRVILFSFQIESAVNFTIPFLERREVLGFLSYSKKYPKKAPMLENQGQEDIIYFTPDEKNLYDIYISLRLRMCKNEQKKYYNILHIIHRSFNKYRIRCAQNLAEDYSIIVNNFNFNTIGVEDKGEKYEDDDFKEVIDDFYQYLAFVRDIISQKNLEFYRKMLCKNTMCDSKGSVCVL</sequence>
<feature type="region of interest" description="Disordered" evidence="1">
    <location>
        <begin position="69"/>
        <end position="104"/>
    </location>
</feature>
<keyword evidence="4" id="KW-1185">Reference proteome</keyword>
<protein>
    <submittedName>
        <fullName evidence="3">Uncharacterized protein</fullName>
    </submittedName>
</protein>
<organism evidence="3 4">
    <name type="scientific">Plasmodium fragile</name>
    <dbReference type="NCBI Taxonomy" id="5857"/>
    <lineage>
        <taxon>Eukaryota</taxon>
        <taxon>Sar</taxon>
        <taxon>Alveolata</taxon>
        <taxon>Apicomplexa</taxon>
        <taxon>Aconoidasida</taxon>
        <taxon>Haemosporida</taxon>
        <taxon>Plasmodiidae</taxon>
        <taxon>Plasmodium</taxon>
        <taxon>Plasmodium (Plasmodium)</taxon>
    </lineage>
</organism>
<evidence type="ECO:0000256" key="1">
    <source>
        <dbReference type="SAM" id="MobiDB-lite"/>
    </source>
</evidence>
<keyword evidence="2" id="KW-0812">Transmembrane</keyword>